<dbReference type="EMBL" id="JBHTJO010000001">
    <property type="protein sequence ID" value="MFD0987044.1"/>
    <property type="molecule type" value="Genomic_DNA"/>
</dbReference>
<proteinExistence type="predicted"/>
<evidence type="ECO:0000313" key="3">
    <source>
        <dbReference type="Proteomes" id="UP001597102"/>
    </source>
</evidence>
<feature type="signal peptide" evidence="1">
    <location>
        <begin position="1"/>
        <end position="22"/>
    </location>
</feature>
<reference evidence="3" key="1">
    <citation type="journal article" date="2019" name="Int. J. Syst. Evol. Microbiol.">
        <title>The Global Catalogue of Microorganisms (GCM) 10K type strain sequencing project: providing services to taxonomists for standard genome sequencing and annotation.</title>
        <authorList>
            <consortium name="The Broad Institute Genomics Platform"/>
            <consortium name="The Broad Institute Genome Sequencing Center for Infectious Disease"/>
            <person name="Wu L."/>
            <person name="Ma J."/>
        </authorList>
    </citation>
    <scope>NUCLEOTIDE SEQUENCE [LARGE SCALE GENOMIC DNA]</scope>
    <source>
        <strain evidence="3">CCUG 61697</strain>
    </source>
</reference>
<organism evidence="2 3">
    <name type="scientific">Methyloligella solikamskensis</name>
    <dbReference type="NCBI Taxonomy" id="1177756"/>
    <lineage>
        <taxon>Bacteria</taxon>
        <taxon>Pseudomonadati</taxon>
        <taxon>Pseudomonadota</taxon>
        <taxon>Alphaproteobacteria</taxon>
        <taxon>Hyphomicrobiales</taxon>
        <taxon>Hyphomicrobiaceae</taxon>
        <taxon>Methyloligella</taxon>
    </lineage>
</organism>
<dbReference type="Proteomes" id="UP001597102">
    <property type="component" value="Unassembled WGS sequence"/>
</dbReference>
<dbReference type="RefSeq" id="WP_379088305.1">
    <property type="nucleotide sequence ID" value="NZ_JBHTJO010000001.1"/>
</dbReference>
<sequence length="136" mass="14930">MTARYLFASLVFGALAALGTSAAPDLVRAQDDGYSFEDFMAEIEEGKKDQALCRDDDGDTPPQERMDACTRLIEDAPVENDLVGTYYVNRAMADTNSPQSCADVRKGIQVVEDSNSSIYGEDYLSAARRLEEVICQ</sequence>
<evidence type="ECO:0000256" key="1">
    <source>
        <dbReference type="SAM" id="SignalP"/>
    </source>
</evidence>
<keyword evidence="3" id="KW-1185">Reference proteome</keyword>
<keyword evidence="1" id="KW-0732">Signal</keyword>
<accession>A0ABW3JAE1</accession>
<feature type="chain" id="PRO_5045379105" evidence="1">
    <location>
        <begin position="23"/>
        <end position="136"/>
    </location>
</feature>
<comment type="caution">
    <text evidence="2">The sequence shown here is derived from an EMBL/GenBank/DDBJ whole genome shotgun (WGS) entry which is preliminary data.</text>
</comment>
<protein>
    <submittedName>
        <fullName evidence="2">Uncharacterized protein</fullName>
    </submittedName>
</protein>
<name>A0ABW3JAE1_9HYPH</name>
<gene>
    <name evidence="2" type="ORF">ACFQ2F_08015</name>
</gene>
<evidence type="ECO:0000313" key="2">
    <source>
        <dbReference type="EMBL" id="MFD0987044.1"/>
    </source>
</evidence>